<reference evidence="2" key="1">
    <citation type="submission" date="2018-01" db="EMBL/GenBank/DDBJ databases">
        <title>An insight into the sialome of Amazonian anophelines.</title>
        <authorList>
            <person name="Ribeiro J.M."/>
            <person name="Scarpassa V."/>
            <person name="Calvo E."/>
        </authorList>
    </citation>
    <scope>NUCLEOTIDE SEQUENCE</scope>
    <source>
        <tissue evidence="2">Salivary glands</tissue>
    </source>
</reference>
<feature type="signal peptide" evidence="1">
    <location>
        <begin position="1"/>
        <end position="19"/>
    </location>
</feature>
<keyword evidence="1" id="KW-0732">Signal</keyword>
<organism evidence="2">
    <name type="scientific">Anopheles braziliensis</name>
    <dbReference type="NCBI Taxonomy" id="58242"/>
    <lineage>
        <taxon>Eukaryota</taxon>
        <taxon>Metazoa</taxon>
        <taxon>Ecdysozoa</taxon>
        <taxon>Arthropoda</taxon>
        <taxon>Hexapoda</taxon>
        <taxon>Insecta</taxon>
        <taxon>Pterygota</taxon>
        <taxon>Neoptera</taxon>
        <taxon>Endopterygota</taxon>
        <taxon>Diptera</taxon>
        <taxon>Nematocera</taxon>
        <taxon>Culicoidea</taxon>
        <taxon>Culicidae</taxon>
        <taxon>Anophelinae</taxon>
        <taxon>Anopheles</taxon>
    </lineage>
</organism>
<feature type="chain" id="PRO_5014656311" evidence="1">
    <location>
        <begin position="20"/>
        <end position="72"/>
    </location>
</feature>
<dbReference type="AlphaFoldDB" id="A0A2M3ZUM2"/>
<evidence type="ECO:0000256" key="1">
    <source>
        <dbReference type="SAM" id="SignalP"/>
    </source>
</evidence>
<name>A0A2M3ZUM2_9DIPT</name>
<dbReference type="EMBL" id="GGFM01011389">
    <property type="protein sequence ID" value="MBW32140.1"/>
    <property type="molecule type" value="Transcribed_RNA"/>
</dbReference>
<accession>A0A2M3ZUM2</accession>
<protein>
    <submittedName>
        <fullName evidence="2">Putative secreted peptide</fullName>
    </submittedName>
</protein>
<sequence length="72" mass="8122">MCHAMGPSLVLSCLVTVHALNLIRVMVNLIRKSRQLYAPRLVLVYHAIILSPDYGATTNSIRTKAWRYGVVR</sequence>
<proteinExistence type="predicted"/>
<evidence type="ECO:0000313" key="2">
    <source>
        <dbReference type="EMBL" id="MBW32140.1"/>
    </source>
</evidence>